<evidence type="ECO:0000259" key="4">
    <source>
        <dbReference type="Pfam" id="PF00135"/>
    </source>
</evidence>
<evidence type="ECO:0000313" key="5">
    <source>
        <dbReference type="EMBL" id="EPS96172.1"/>
    </source>
</evidence>
<evidence type="ECO:0000256" key="2">
    <source>
        <dbReference type="ARBA" id="ARBA00022801"/>
    </source>
</evidence>
<name>S8DU50_FOMSC</name>
<comment type="similarity">
    <text evidence="1 3">Belongs to the type-B carboxylesterase/lipase family.</text>
</comment>
<dbReference type="FunCoup" id="S8DU50">
    <property type="interactions" value="2"/>
</dbReference>
<dbReference type="STRING" id="743788.S8DU50"/>
<dbReference type="SUPFAM" id="SSF53474">
    <property type="entry name" value="alpha/beta-Hydrolases"/>
    <property type="match status" value="1"/>
</dbReference>
<dbReference type="InterPro" id="IPR002018">
    <property type="entry name" value="CarbesteraseB"/>
</dbReference>
<dbReference type="Proteomes" id="UP000015241">
    <property type="component" value="Unassembled WGS sequence"/>
</dbReference>
<feature type="domain" description="Carboxylesterase type B" evidence="4">
    <location>
        <begin position="18"/>
        <end position="451"/>
    </location>
</feature>
<dbReference type="EMBL" id="KE504193">
    <property type="protein sequence ID" value="EPS96172.1"/>
    <property type="molecule type" value="Genomic_DNA"/>
</dbReference>
<sequence length="533" mass="59277">MARVHLQDEIAKSPERITVHTQFGPVRGGRAANGASVFLEIPYALPPGRFEDPRPLPTGYRYENRDYVCESRYAAQPTNDGQGAGACYPRADMLGLGEPSEDPLFVNIVTPRELSATSKYPVKVYIHGGFLQFGSPHGLGAQTQYVAVERSEVWVNIGYRLSVFGFLASDIPKVEGNFGFKDQWLALLWIRDNIGKFGGDPANIQLTGLSAGAHSVHQILHHVSRLPEGESSPFQSAMLQSNAILTTPKTPSELRPQFAALCKALDLDPASPTALARLRDLPWRALTHVIETDAVGPAFGTFRGALDGAWLARTPDPMAWQRSGAFARGLRARGVRSVVLGDLTEEWYLYSIAHPVRAPQDVRDNVRRYYPDTIADKMLACYPPLREGAGTKEMKRYMGEVLADCQLHFPVRLLARDLLNAGFPVLRYEIRWTPEQFRPFGYVTHGTDRFLWTMCLPALKAVQVVAARTWLDVVDAETKALEAGLNANARDPRKVLALREDKAAAWKEDEKWDHLMRLRVAIPTENEAVVGKL</sequence>
<dbReference type="Pfam" id="PF00135">
    <property type="entry name" value="COesterase"/>
    <property type="match status" value="1"/>
</dbReference>
<proteinExistence type="inferred from homology"/>
<dbReference type="ESTHER" id="fompi-s8du50">
    <property type="family name" value="Fungal_carboxylesterase_lipase"/>
</dbReference>
<dbReference type="InterPro" id="IPR029058">
    <property type="entry name" value="AB_hydrolase_fold"/>
</dbReference>
<reference evidence="5 6" key="1">
    <citation type="journal article" date="2012" name="Science">
        <title>The Paleozoic origin of enzymatic lignin decomposition reconstructed from 31 fungal genomes.</title>
        <authorList>
            <person name="Floudas D."/>
            <person name="Binder M."/>
            <person name="Riley R."/>
            <person name="Barry K."/>
            <person name="Blanchette R.A."/>
            <person name="Henrissat B."/>
            <person name="Martinez A.T."/>
            <person name="Otillar R."/>
            <person name="Spatafora J.W."/>
            <person name="Yadav J.S."/>
            <person name="Aerts A."/>
            <person name="Benoit I."/>
            <person name="Boyd A."/>
            <person name="Carlson A."/>
            <person name="Copeland A."/>
            <person name="Coutinho P.M."/>
            <person name="de Vries R.P."/>
            <person name="Ferreira P."/>
            <person name="Findley K."/>
            <person name="Foster B."/>
            <person name="Gaskell J."/>
            <person name="Glotzer D."/>
            <person name="Gorecki P."/>
            <person name="Heitman J."/>
            <person name="Hesse C."/>
            <person name="Hori C."/>
            <person name="Igarashi K."/>
            <person name="Jurgens J.A."/>
            <person name="Kallen N."/>
            <person name="Kersten P."/>
            <person name="Kohler A."/>
            <person name="Kuees U."/>
            <person name="Kumar T.K.A."/>
            <person name="Kuo A."/>
            <person name="LaButti K."/>
            <person name="Larrondo L.F."/>
            <person name="Lindquist E."/>
            <person name="Ling A."/>
            <person name="Lombard V."/>
            <person name="Lucas S."/>
            <person name="Lundell T."/>
            <person name="Martin R."/>
            <person name="McLaughlin D.J."/>
            <person name="Morgenstern I."/>
            <person name="Morin E."/>
            <person name="Murat C."/>
            <person name="Nagy L.G."/>
            <person name="Nolan M."/>
            <person name="Ohm R.A."/>
            <person name="Patyshakuliyeva A."/>
            <person name="Rokas A."/>
            <person name="Ruiz-Duenas F.J."/>
            <person name="Sabat G."/>
            <person name="Salamov A."/>
            <person name="Samejima M."/>
            <person name="Schmutz J."/>
            <person name="Slot J.C."/>
            <person name="St John F."/>
            <person name="Stenlid J."/>
            <person name="Sun H."/>
            <person name="Sun S."/>
            <person name="Syed K."/>
            <person name="Tsang A."/>
            <person name="Wiebenga A."/>
            <person name="Young D."/>
            <person name="Pisabarro A."/>
            <person name="Eastwood D.C."/>
            <person name="Martin F."/>
            <person name="Cullen D."/>
            <person name="Grigoriev I.V."/>
            <person name="Hibbett D.S."/>
        </authorList>
    </citation>
    <scope>NUCLEOTIDE SEQUENCE</scope>
    <source>
        <strain evidence="6">FP-58527</strain>
    </source>
</reference>
<dbReference type="EC" id="3.1.1.-" evidence="3"/>
<dbReference type="eggNOG" id="KOG1516">
    <property type="taxonomic scope" value="Eukaryota"/>
</dbReference>
<dbReference type="Gene3D" id="3.40.50.1820">
    <property type="entry name" value="alpha/beta hydrolase"/>
    <property type="match status" value="1"/>
</dbReference>
<evidence type="ECO:0000256" key="3">
    <source>
        <dbReference type="RuleBase" id="RU361235"/>
    </source>
</evidence>
<dbReference type="OrthoDB" id="6846267at2759"/>
<protein>
    <recommendedName>
        <fullName evidence="3">Carboxylic ester hydrolase</fullName>
        <ecNumber evidence="3">3.1.1.-</ecNumber>
    </recommendedName>
</protein>
<evidence type="ECO:0000256" key="1">
    <source>
        <dbReference type="ARBA" id="ARBA00005964"/>
    </source>
</evidence>
<dbReference type="PANTHER" id="PTHR43142:SF1">
    <property type="entry name" value="CARBOXYLIC ESTER HYDROLASE"/>
    <property type="match status" value="1"/>
</dbReference>
<organism evidence="5 6">
    <name type="scientific">Fomitopsis schrenkii</name>
    <name type="common">Brown rot fungus</name>
    <dbReference type="NCBI Taxonomy" id="2126942"/>
    <lineage>
        <taxon>Eukaryota</taxon>
        <taxon>Fungi</taxon>
        <taxon>Dikarya</taxon>
        <taxon>Basidiomycota</taxon>
        <taxon>Agaricomycotina</taxon>
        <taxon>Agaricomycetes</taxon>
        <taxon>Polyporales</taxon>
        <taxon>Fomitopsis</taxon>
    </lineage>
</organism>
<dbReference type="GO" id="GO:0016787">
    <property type="term" value="F:hydrolase activity"/>
    <property type="evidence" value="ECO:0007669"/>
    <property type="project" value="UniProtKB-KW"/>
</dbReference>
<keyword evidence="2 3" id="KW-0378">Hydrolase</keyword>
<gene>
    <name evidence="5" type="ORF">FOMPIDRAFT_1131047</name>
</gene>
<evidence type="ECO:0000313" key="6">
    <source>
        <dbReference type="Proteomes" id="UP000015241"/>
    </source>
</evidence>
<dbReference type="PANTHER" id="PTHR43142">
    <property type="entry name" value="CARBOXYLIC ESTER HYDROLASE"/>
    <property type="match status" value="1"/>
</dbReference>
<keyword evidence="6" id="KW-1185">Reference proteome</keyword>
<dbReference type="InterPro" id="IPR019826">
    <property type="entry name" value="Carboxylesterase_B_AS"/>
</dbReference>
<dbReference type="InParanoid" id="S8DU50"/>
<dbReference type="PROSITE" id="PS00122">
    <property type="entry name" value="CARBOXYLESTERASE_B_1"/>
    <property type="match status" value="1"/>
</dbReference>
<accession>S8DU50</accession>
<dbReference type="AlphaFoldDB" id="S8DU50"/>
<dbReference type="HOGENOM" id="CLU_006586_17_2_1"/>